<protein>
    <submittedName>
        <fullName evidence="1">Uncharacterized protein</fullName>
    </submittedName>
</protein>
<dbReference type="EMBL" id="LXQA010178947">
    <property type="protein sequence ID" value="MCI30352.1"/>
    <property type="molecule type" value="Genomic_DNA"/>
</dbReference>
<accession>A0A392R2N3</accession>
<sequence length="118" mass="13494">GWKSIVYRGPKKDEGGNVIMGPQGIPVEEDYARFHFHWNGRHFLIEPKEFTYKRTDLSPDEVADYDKLVAFVGTFPANLLEDSEGNPLLDDNGRQKTSARLIDTKRLLGCRTQDELLK</sequence>
<feature type="non-terminal residue" evidence="1">
    <location>
        <position position="1"/>
    </location>
</feature>
<evidence type="ECO:0000313" key="1">
    <source>
        <dbReference type="EMBL" id="MCI30352.1"/>
    </source>
</evidence>
<organism evidence="1 2">
    <name type="scientific">Trifolium medium</name>
    <dbReference type="NCBI Taxonomy" id="97028"/>
    <lineage>
        <taxon>Eukaryota</taxon>
        <taxon>Viridiplantae</taxon>
        <taxon>Streptophyta</taxon>
        <taxon>Embryophyta</taxon>
        <taxon>Tracheophyta</taxon>
        <taxon>Spermatophyta</taxon>
        <taxon>Magnoliopsida</taxon>
        <taxon>eudicotyledons</taxon>
        <taxon>Gunneridae</taxon>
        <taxon>Pentapetalae</taxon>
        <taxon>rosids</taxon>
        <taxon>fabids</taxon>
        <taxon>Fabales</taxon>
        <taxon>Fabaceae</taxon>
        <taxon>Papilionoideae</taxon>
        <taxon>50 kb inversion clade</taxon>
        <taxon>NPAAA clade</taxon>
        <taxon>Hologalegina</taxon>
        <taxon>IRL clade</taxon>
        <taxon>Trifolieae</taxon>
        <taxon>Trifolium</taxon>
    </lineage>
</organism>
<dbReference type="Proteomes" id="UP000265520">
    <property type="component" value="Unassembled WGS sequence"/>
</dbReference>
<reference evidence="1 2" key="1">
    <citation type="journal article" date="2018" name="Front. Plant Sci.">
        <title>Red Clover (Trifolium pratense) and Zigzag Clover (T. medium) - A Picture of Genomic Similarities and Differences.</title>
        <authorList>
            <person name="Dluhosova J."/>
            <person name="Istvanek J."/>
            <person name="Nedelnik J."/>
            <person name="Repkova J."/>
        </authorList>
    </citation>
    <scope>NUCLEOTIDE SEQUENCE [LARGE SCALE GENOMIC DNA]</scope>
    <source>
        <strain evidence="2">cv. 10/8</strain>
        <tissue evidence="1">Leaf</tissue>
    </source>
</reference>
<comment type="caution">
    <text evidence="1">The sequence shown here is derived from an EMBL/GenBank/DDBJ whole genome shotgun (WGS) entry which is preliminary data.</text>
</comment>
<evidence type="ECO:0000313" key="2">
    <source>
        <dbReference type="Proteomes" id="UP000265520"/>
    </source>
</evidence>
<name>A0A392R2N3_9FABA</name>
<proteinExistence type="predicted"/>
<keyword evidence="2" id="KW-1185">Reference proteome</keyword>
<dbReference type="AlphaFoldDB" id="A0A392R2N3"/>